<sequence>MDIPASKPGYRALRRGRWSEPGRIYLMTTVAHAREKRFAEWEAASVVCGAMSEAETWPGAKLLCWVLMPDHWHGLVHLEDPIRLDRLVGLAKGRSARALIAAQERTGPVWMSGFHDRALRREENLLDAARYVVANPLRSGLVERIADYPYWDSIWVEERRG</sequence>
<dbReference type="SMART" id="SM01321">
    <property type="entry name" value="Y1_Tnp"/>
    <property type="match status" value="1"/>
</dbReference>
<dbReference type="Pfam" id="PF01797">
    <property type="entry name" value="Y1_Tnp"/>
    <property type="match status" value="1"/>
</dbReference>
<proteinExistence type="predicted"/>
<dbReference type="NCBIfam" id="NF047646">
    <property type="entry name" value="REP_Tyr_transpos"/>
    <property type="match status" value="1"/>
</dbReference>
<dbReference type="InterPro" id="IPR002686">
    <property type="entry name" value="Transposase_17"/>
</dbReference>
<dbReference type="InterPro" id="IPR052715">
    <property type="entry name" value="RAYT_transposase"/>
</dbReference>
<dbReference type="Proteomes" id="UP000308707">
    <property type="component" value="Unassembled WGS sequence"/>
</dbReference>
<comment type="caution">
    <text evidence="2">The sequence shown here is derived from an EMBL/GenBank/DDBJ whole genome shotgun (WGS) entry which is preliminary data.</text>
</comment>
<organism evidence="2 3">
    <name type="scientific">Luteimonas gilva</name>
    <dbReference type="NCBI Taxonomy" id="2572684"/>
    <lineage>
        <taxon>Bacteria</taxon>
        <taxon>Pseudomonadati</taxon>
        <taxon>Pseudomonadota</taxon>
        <taxon>Gammaproteobacteria</taxon>
        <taxon>Lysobacterales</taxon>
        <taxon>Lysobacteraceae</taxon>
        <taxon>Luteimonas</taxon>
    </lineage>
</organism>
<dbReference type="InterPro" id="IPR036515">
    <property type="entry name" value="Transposase_17_sf"/>
</dbReference>
<protein>
    <submittedName>
        <fullName evidence="2">Transposase</fullName>
    </submittedName>
</protein>
<dbReference type="SUPFAM" id="SSF143422">
    <property type="entry name" value="Transposase IS200-like"/>
    <property type="match status" value="1"/>
</dbReference>
<dbReference type="EMBL" id="SZUA01000002">
    <property type="protein sequence ID" value="TKR30755.1"/>
    <property type="molecule type" value="Genomic_DNA"/>
</dbReference>
<dbReference type="PANTHER" id="PTHR36966:SF1">
    <property type="entry name" value="REP-ASSOCIATED TYROSINE TRANSPOSASE"/>
    <property type="match status" value="1"/>
</dbReference>
<keyword evidence="3" id="KW-1185">Reference proteome</keyword>
<dbReference type="OrthoDB" id="9791101at2"/>
<evidence type="ECO:0000313" key="2">
    <source>
        <dbReference type="EMBL" id="TKR30755.1"/>
    </source>
</evidence>
<dbReference type="AlphaFoldDB" id="A0A4U5JND0"/>
<dbReference type="GO" id="GO:0006313">
    <property type="term" value="P:DNA transposition"/>
    <property type="evidence" value="ECO:0007669"/>
    <property type="project" value="InterPro"/>
</dbReference>
<reference evidence="2 3" key="1">
    <citation type="submission" date="2019-04" db="EMBL/GenBank/DDBJ databases">
        <title>Reference strain of H23.</title>
        <authorList>
            <person name="Luo X."/>
        </authorList>
    </citation>
    <scope>NUCLEOTIDE SEQUENCE [LARGE SCALE GENOMIC DNA]</scope>
    <source>
        <strain evidence="2 3">H23</strain>
    </source>
</reference>
<dbReference type="RefSeq" id="WP_137267186.1">
    <property type="nucleotide sequence ID" value="NZ_SZUA01000002.1"/>
</dbReference>
<dbReference type="GO" id="GO:0004803">
    <property type="term" value="F:transposase activity"/>
    <property type="evidence" value="ECO:0007669"/>
    <property type="project" value="InterPro"/>
</dbReference>
<evidence type="ECO:0000313" key="3">
    <source>
        <dbReference type="Proteomes" id="UP000308707"/>
    </source>
</evidence>
<feature type="domain" description="Transposase IS200-like" evidence="1">
    <location>
        <begin position="20"/>
        <end position="135"/>
    </location>
</feature>
<dbReference type="GO" id="GO:0043565">
    <property type="term" value="F:sequence-specific DNA binding"/>
    <property type="evidence" value="ECO:0007669"/>
    <property type="project" value="TreeGrafter"/>
</dbReference>
<accession>A0A4U5JND0</accession>
<dbReference type="Gene3D" id="3.30.70.1290">
    <property type="entry name" value="Transposase IS200-like"/>
    <property type="match status" value="1"/>
</dbReference>
<name>A0A4U5JND0_9GAMM</name>
<evidence type="ECO:0000259" key="1">
    <source>
        <dbReference type="SMART" id="SM01321"/>
    </source>
</evidence>
<gene>
    <name evidence="2" type="ORF">FCE95_11695</name>
</gene>
<dbReference type="PANTHER" id="PTHR36966">
    <property type="entry name" value="REP-ASSOCIATED TYROSINE TRANSPOSASE"/>
    <property type="match status" value="1"/>
</dbReference>